<comment type="caution">
    <text evidence="1">The sequence shown here is derived from an EMBL/GenBank/DDBJ whole genome shotgun (WGS) entry which is preliminary data.</text>
</comment>
<dbReference type="Proteomes" id="UP000824232">
    <property type="component" value="Unassembled WGS sequence"/>
</dbReference>
<organism evidence="1 2">
    <name type="scientific">Candidatus Onthousia excrementipullorum</name>
    <dbReference type="NCBI Taxonomy" id="2840884"/>
    <lineage>
        <taxon>Bacteria</taxon>
        <taxon>Bacillati</taxon>
        <taxon>Bacillota</taxon>
        <taxon>Bacilli</taxon>
        <taxon>Candidatus Onthousia</taxon>
    </lineage>
</organism>
<dbReference type="EMBL" id="DVHC01000003">
    <property type="protein sequence ID" value="HIR58474.1"/>
    <property type="molecule type" value="Genomic_DNA"/>
</dbReference>
<accession>A0A9D1DTA7</accession>
<gene>
    <name evidence="1" type="ORF">IAB38_00320</name>
</gene>
<reference evidence="1" key="2">
    <citation type="journal article" date="2021" name="PeerJ">
        <title>Extensive microbial diversity within the chicken gut microbiome revealed by metagenomics and culture.</title>
        <authorList>
            <person name="Gilroy R."/>
            <person name="Ravi A."/>
            <person name="Getino M."/>
            <person name="Pursley I."/>
            <person name="Horton D.L."/>
            <person name="Alikhan N.F."/>
            <person name="Baker D."/>
            <person name="Gharbi K."/>
            <person name="Hall N."/>
            <person name="Watson M."/>
            <person name="Adriaenssens E.M."/>
            <person name="Foster-Nyarko E."/>
            <person name="Jarju S."/>
            <person name="Secka A."/>
            <person name="Antonio M."/>
            <person name="Oren A."/>
            <person name="Chaudhuri R.R."/>
            <person name="La Ragione R."/>
            <person name="Hildebrand F."/>
            <person name="Pallen M.J."/>
        </authorList>
    </citation>
    <scope>NUCLEOTIDE SEQUENCE</scope>
    <source>
        <strain evidence="1">CHK184-20233</strain>
    </source>
</reference>
<name>A0A9D1DTA7_9FIRM</name>
<evidence type="ECO:0000313" key="2">
    <source>
        <dbReference type="Proteomes" id="UP000824232"/>
    </source>
</evidence>
<protein>
    <submittedName>
        <fullName evidence="1">Uncharacterized protein</fullName>
    </submittedName>
</protein>
<reference evidence="1" key="1">
    <citation type="submission" date="2020-10" db="EMBL/GenBank/DDBJ databases">
        <authorList>
            <person name="Gilroy R."/>
        </authorList>
    </citation>
    <scope>NUCLEOTIDE SEQUENCE</scope>
    <source>
        <strain evidence="1">CHK184-20233</strain>
    </source>
</reference>
<dbReference type="AlphaFoldDB" id="A0A9D1DTA7"/>
<proteinExistence type="predicted"/>
<evidence type="ECO:0000313" key="1">
    <source>
        <dbReference type="EMBL" id="HIR58474.1"/>
    </source>
</evidence>
<sequence length="164" mass="18838">MKKQEAEALAIDKSRVMIEYLEQILSDDNISGNMIFSSNKIDGEKEKMCTVDIMLNNGKARHLKLGIPSIHSDVFTKQFTSDLVDRFAKDDTMGVSQFFEIKSMPPTSRRGMDAISINEETGKINNHIKIDFYSIGQDFYSIMKEYNEKLKEAQKEIEEAKIRK</sequence>